<dbReference type="Proteomes" id="UP001163321">
    <property type="component" value="Chromosome 1"/>
</dbReference>
<dbReference type="EMBL" id="CM047580">
    <property type="protein sequence ID" value="KAI9922069.1"/>
    <property type="molecule type" value="Genomic_DNA"/>
</dbReference>
<evidence type="ECO:0000313" key="2">
    <source>
        <dbReference type="Proteomes" id="UP001163321"/>
    </source>
</evidence>
<evidence type="ECO:0000313" key="1">
    <source>
        <dbReference type="EMBL" id="KAI9922069.1"/>
    </source>
</evidence>
<keyword evidence="2" id="KW-1185">Reference proteome</keyword>
<comment type="caution">
    <text evidence="1">The sequence shown here is derived from an EMBL/GenBank/DDBJ whole genome shotgun (WGS) entry which is preliminary data.</text>
</comment>
<reference evidence="1 2" key="1">
    <citation type="journal article" date="2022" name="bioRxiv">
        <title>The genome of the oomycete Peronosclerospora sorghi, a cosmopolitan pathogen of maize and sorghum, is inflated with dispersed pseudogenes.</title>
        <authorList>
            <person name="Fletcher K."/>
            <person name="Martin F."/>
            <person name="Isakeit T."/>
            <person name="Cavanaugh K."/>
            <person name="Magill C."/>
            <person name="Michelmore R."/>
        </authorList>
    </citation>
    <scope>NUCLEOTIDE SEQUENCE [LARGE SCALE GENOMIC DNA]</scope>
    <source>
        <strain evidence="1">P6</strain>
    </source>
</reference>
<organism evidence="1 2">
    <name type="scientific">Peronosclerospora sorghi</name>
    <dbReference type="NCBI Taxonomy" id="230839"/>
    <lineage>
        <taxon>Eukaryota</taxon>
        <taxon>Sar</taxon>
        <taxon>Stramenopiles</taxon>
        <taxon>Oomycota</taxon>
        <taxon>Peronosporomycetes</taxon>
        <taxon>Peronosporales</taxon>
        <taxon>Peronosporaceae</taxon>
        <taxon>Peronosclerospora</taxon>
    </lineage>
</organism>
<sequence length="89" mass="9914">MIAPAVAKKADSLELSNIQPPVEVAASVIYLLAAYTNAKRSIQDISDVMMIGEKSMKRVCKELNKVRVVRYEYTWCGLPTAWIKKVAQA</sequence>
<accession>A0ACC0WVI3</accession>
<name>A0ACC0WVI3_9STRA</name>
<protein>
    <submittedName>
        <fullName evidence="1">Uncharacterized protein</fullName>
    </submittedName>
</protein>
<proteinExistence type="predicted"/>
<gene>
    <name evidence="1" type="ORF">PsorP6_001022</name>
</gene>